<accession>A0A072PVA4</accession>
<dbReference type="RefSeq" id="XP_013266272.1">
    <property type="nucleotide sequence ID" value="XM_013410818.1"/>
</dbReference>
<organism evidence="1 2">
    <name type="scientific">Exophiala aquamarina CBS 119918</name>
    <dbReference type="NCBI Taxonomy" id="1182545"/>
    <lineage>
        <taxon>Eukaryota</taxon>
        <taxon>Fungi</taxon>
        <taxon>Dikarya</taxon>
        <taxon>Ascomycota</taxon>
        <taxon>Pezizomycotina</taxon>
        <taxon>Eurotiomycetes</taxon>
        <taxon>Chaetothyriomycetidae</taxon>
        <taxon>Chaetothyriales</taxon>
        <taxon>Herpotrichiellaceae</taxon>
        <taxon>Exophiala</taxon>
    </lineage>
</organism>
<evidence type="ECO:0000313" key="1">
    <source>
        <dbReference type="EMBL" id="KEF63682.1"/>
    </source>
</evidence>
<proteinExistence type="predicted"/>
<gene>
    <name evidence="1" type="ORF">A1O9_01660</name>
</gene>
<reference evidence="1 2" key="1">
    <citation type="submission" date="2013-03" db="EMBL/GenBank/DDBJ databases">
        <title>The Genome Sequence of Exophiala aquamarina CBS 119918.</title>
        <authorList>
            <consortium name="The Broad Institute Genomics Platform"/>
            <person name="Cuomo C."/>
            <person name="de Hoog S."/>
            <person name="Gorbushina A."/>
            <person name="Walker B."/>
            <person name="Young S.K."/>
            <person name="Zeng Q."/>
            <person name="Gargeya S."/>
            <person name="Fitzgerald M."/>
            <person name="Haas B."/>
            <person name="Abouelleil A."/>
            <person name="Allen A.W."/>
            <person name="Alvarado L."/>
            <person name="Arachchi H.M."/>
            <person name="Berlin A.M."/>
            <person name="Chapman S.B."/>
            <person name="Gainer-Dewar J."/>
            <person name="Goldberg J."/>
            <person name="Griggs A."/>
            <person name="Gujja S."/>
            <person name="Hansen M."/>
            <person name="Howarth C."/>
            <person name="Imamovic A."/>
            <person name="Ireland A."/>
            <person name="Larimer J."/>
            <person name="McCowan C."/>
            <person name="Murphy C."/>
            <person name="Pearson M."/>
            <person name="Poon T.W."/>
            <person name="Priest M."/>
            <person name="Roberts A."/>
            <person name="Saif S."/>
            <person name="Shea T."/>
            <person name="Sisk P."/>
            <person name="Sykes S."/>
            <person name="Wortman J."/>
            <person name="Nusbaum C."/>
            <person name="Birren B."/>
        </authorList>
    </citation>
    <scope>NUCLEOTIDE SEQUENCE [LARGE SCALE GENOMIC DNA]</scope>
    <source>
        <strain evidence="1 2">CBS 119918</strain>
    </source>
</reference>
<keyword evidence="2" id="KW-1185">Reference proteome</keyword>
<protein>
    <recommendedName>
        <fullName evidence="3">Transcription factor domain-containing protein</fullName>
    </recommendedName>
</protein>
<dbReference type="HOGENOM" id="CLU_023801_0_0_1"/>
<dbReference type="Proteomes" id="UP000027920">
    <property type="component" value="Unassembled WGS sequence"/>
</dbReference>
<dbReference type="GeneID" id="25276606"/>
<dbReference type="VEuPathDB" id="FungiDB:A1O9_01660"/>
<sequence length="647" mass="73038">MMVLVLIVRAERGPAVSNGSRSSQVVGTGAQAEEATLETYRLLMEKRVLESITNRRQHALTLHNVLWDIFTSLYEPQLGLWIGTECNPFKRLNTAPKTLITRLMVLLDSSSVPFPDKPTVETLGLLDMHLSPEHAAEQECIINQALISAVHAFSARWLPLCCFGEVEPTKLQHLKTVKEHFVECIWKRAQKDVTQVFTRPSYRSILALYLFGVTPTSSKNPYRRIADHCMETSLRHYVQLRAKKRIAVNSATPPSAGSVQASGSIDEPATNQAALEEFQHLEDTAYWFGVVIDGSRALTRCQPSVLLPGMTGESNVWSLIKKQSKNFSTVNQSIINSKALLTDETVTTMVQCGFSCKTLFWKAVSRLQEHLFHQTIEVPFSEIMESIEQEMNRFEETFTPFLDRCGRDYILLSEKSRISYLILSFHFHLGILILVDTLDWNHEAFRTDTILDVEACRLSSTRAIVTLINLMLSQSDNFPSDDPTSIILKDPYPEHTRNGLSRAAYSVLKLYQSLSLPKQVAEIMASSLLAGLEVLRQISYSATDSLNSLHAAFSKTDLLIRYRQPAPSTYLTAVPSPYGAALTPELFEEATFKQLDLAGEDPYLVNNTIGRHETYEFPDDFAWFDLDSTEFDFMNQDWSFQDCFASV</sequence>
<evidence type="ECO:0000313" key="2">
    <source>
        <dbReference type="Proteomes" id="UP000027920"/>
    </source>
</evidence>
<dbReference type="AlphaFoldDB" id="A0A072PVA4"/>
<dbReference type="STRING" id="1182545.A0A072PVA4"/>
<dbReference type="OrthoDB" id="5958943at2759"/>
<comment type="caution">
    <text evidence="1">The sequence shown here is derived from an EMBL/GenBank/DDBJ whole genome shotgun (WGS) entry which is preliminary data.</text>
</comment>
<name>A0A072PVA4_9EURO</name>
<dbReference type="EMBL" id="AMGV01000001">
    <property type="protein sequence ID" value="KEF63682.1"/>
    <property type="molecule type" value="Genomic_DNA"/>
</dbReference>
<evidence type="ECO:0008006" key="3">
    <source>
        <dbReference type="Google" id="ProtNLM"/>
    </source>
</evidence>